<gene>
    <name evidence="2" type="ORF">GCM10011401_01150</name>
</gene>
<reference evidence="2" key="2">
    <citation type="submission" date="2020-09" db="EMBL/GenBank/DDBJ databases">
        <authorList>
            <person name="Sun Q."/>
            <person name="Zhou Y."/>
        </authorList>
    </citation>
    <scope>NUCLEOTIDE SEQUENCE</scope>
    <source>
        <strain evidence="2">CGMCC 1.15388</strain>
    </source>
</reference>
<accession>A0A917AL44</accession>
<dbReference type="RefSeq" id="WP_188682034.1">
    <property type="nucleotide sequence ID" value="NZ_BMIS01000001.1"/>
</dbReference>
<reference evidence="2" key="1">
    <citation type="journal article" date="2014" name="Int. J. Syst. Evol. Microbiol.">
        <title>Complete genome sequence of Corynebacterium casei LMG S-19264T (=DSM 44701T), isolated from a smear-ripened cheese.</title>
        <authorList>
            <consortium name="US DOE Joint Genome Institute (JGI-PGF)"/>
            <person name="Walter F."/>
            <person name="Albersmeier A."/>
            <person name="Kalinowski J."/>
            <person name="Ruckert C."/>
        </authorList>
    </citation>
    <scope>NUCLEOTIDE SEQUENCE</scope>
    <source>
        <strain evidence="2">CGMCC 1.15388</strain>
    </source>
</reference>
<dbReference type="AlphaFoldDB" id="A0A917AL44"/>
<keyword evidence="1" id="KW-0732">Signal</keyword>
<comment type="caution">
    <text evidence="2">The sequence shown here is derived from an EMBL/GenBank/DDBJ whole genome shotgun (WGS) entry which is preliminary data.</text>
</comment>
<feature type="chain" id="PRO_5039659210" evidence="1">
    <location>
        <begin position="28"/>
        <end position="229"/>
    </location>
</feature>
<evidence type="ECO:0000256" key="1">
    <source>
        <dbReference type="SAM" id="SignalP"/>
    </source>
</evidence>
<protein>
    <submittedName>
        <fullName evidence="2">Uncharacterized protein</fullName>
    </submittedName>
</protein>
<dbReference type="EMBL" id="BMIS01000001">
    <property type="protein sequence ID" value="GGE58187.1"/>
    <property type="molecule type" value="Genomic_DNA"/>
</dbReference>
<feature type="signal peptide" evidence="1">
    <location>
        <begin position="1"/>
        <end position="27"/>
    </location>
</feature>
<dbReference type="PROSITE" id="PS51257">
    <property type="entry name" value="PROKAR_LIPOPROTEIN"/>
    <property type="match status" value="1"/>
</dbReference>
<proteinExistence type="predicted"/>
<evidence type="ECO:0000313" key="2">
    <source>
        <dbReference type="EMBL" id="GGE58187.1"/>
    </source>
</evidence>
<evidence type="ECO:0000313" key="3">
    <source>
        <dbReference type="Proteomes" id="UP000633136"/>
    </source>
</evidence>
<sequence>MPNHRSRTARTAAITGLAAGSALLLTACNSVPGEPMSAEELETVVPTGDRIPEGWQDVEAPSAGETDAGAESLLFRMGMMFSDIDTGDECEDQLEEFEDNLEEVELVAQGEAPYSDDDEEDYFVAIPFSTDDESDVTDEALELMRVCYESAAEEDEDMEGAELGELDTTLDSVLVTVRDADEEGILLIGGYSYGQNHLLVMGFSDDPDADFSQIADATHEVFEEGPDAD</sequence>
<name>A0A917AL44_9MICC</name>
<keyword evidence="3" id="KW-1185">Reference proteome</keyword>
<dbReference type="Proteomes" id="UP000633136">
    <property type="component" value="Unassembled WGS sequence"/>
</dbReference>
<organism evidence="2 3">
    <name type="scientific">Nesterenkonia cremea</name>
    <dbReference type="NCBI Taxonomy" id="1882340"/>
    <lineage>
        <taxon>Bacteria</taxon>
        <taxon>Bacillati</taxon>
        <taxon>Actinomycetota</taxon>
        <taxon>Actinomycetes</taxon>
        <taxon>Micrococcales</taxon>
        <taxon>Micrococcaceae</taxon>
        <taxon>Nesterenkonia</taxon>
    </lineage>
</organism>